<dbReference type="Pfam" id="PF08570">
    <property type="entry name" value="DUF1761"/>
    <property type="match status" value="1"/>
</dbReference>
<dbReference type="InterPro" id="IPR013879">
    <property type="entry name" value="DUF1761"/>
</dbReference>
<accession>A0A1V9EHI2</accession>
<dbReference type="EMBL" id="LWBP01000254">
    <property type="protein sequence ID" value="OQP45597.1"/>
    <property type="molecule type" value="Genomic_DNA"/>
</dbReference>
<proteinExistence type="predicted"/>
<keyword evidence="1" id="KW-1133">Transmembrane helix</keyword>
<dbReference type="RefSeq" id="WP_081171179.1">
    <property type="nucleotide sequence ID" value="NZ_LWBP01000254.1"/>
</dbReference>
<organism evidence="2 3">
    <name type="scientific">Niastella populi</name>
    <dbReference type="NCBI Taxonomy" id="550983"/>
    <lineage>
        <taxon>Bacteria</taxon>
        <taxon>Pseudomonadati</taxon>
        <taxon>Bacteroidota</taxon>
        <taxon>Chitinophagia</taxon>
        <taxon>Chitinophagales</taxon>
        <taxon>Chitinophagaceae</taxon>
        <taxon>Niastella</taxon>
    </lineage>
</organism>
<feature type="transmembrane region" description="Helical" evidence="1">
    <location>
        <begin position="120"/>
        <end position="142"/>
    </location>
</feature>
<feature type="transmembrane region" description="Helical" evidence="1">
    <location>
        <begin position="93"/>
        <end position="113"/>
    </location>
</feature>
<evidence type="ECO:0000313" key="2">
    <source>
        <dbReference type="EMBL" id="OQP45597.1"/>
    </source>
</evidence>
<feature type="transmembrane region" description="Helical" evidence="1">
    <location>
        <begin position="6"/>
        <end position="27"/>
    </location>
</feature>
<dbReference type="AlphaFoldDB" id="A0A1V9EHI2"/>
<sequence length="143" mass="15735">MTMPLINWWAVLVAGISSFVVGGIWYSPGLFGKAWMKDNNFTEEEIRKGNKGKVFGFTLIFSLLMAVNLAMFLSTPADCPPQCAAKTDITWGAIAGLLAGIWTFSAIAIHSLFELKPWRLIFINGFYSVVALILMGAIIGAWR</sequence>
<evidence type="ECO:0008006" key="4">
    <source>
        <dbReference type="Google" id="ProtNLM"/>
    </source>
</evidence>
<keyword evidence="1" id="KW-0472">Membrane</keyword>
<keyword evidence="1" id="KW-0812">Transmembrane</keyword>
<gene>
    <name evidence="2" type="ORF">A4R26_08820</name>
</gene>
<reference evidence="3" key="1">
    <citation type="submission" date="2016-04" db="EMBL/GenBank/DDBJ databases">
        <authorList>
            <person name="Chen L."/>
            <person name="Zhuang W."/>
            <person name="Wang G."/>
        </authorList>
    </citation>
    <scope>NUCLEOTIDE SEQUENCE [LARGE SCALE GENOMIC DNA]</scope>
    <source>
        <strain evidence="3">208</strain>
    </source>
</reference>
<name>A0A1V9EHI2_9BACT</name>
<keyword evidence="3" id="KW-1185">Reference proteome</keyword>
<evidence type="ECO:0000313" key="3">
    <source>
        <dbReference type="Proteomes" id="UP000192276"/>
    </source>
</evidence>
<protein>
    <recommendedName>
        <fullName evidence="4">DUF1761 domain-containing protein</fullName>
    </recommendedName>
</protein>
<dbReference type="Proteomes" id="UP000192276">
    <property type="component" value="Unassembled WGS sequence"/>
</dbReference>
<dbReference type="OrthoDB" id="333057at2"/>
<feature type="transmembrane region" description="Helical" evidence="1">
    <location>
        <begin position="54"/>
        <end position="73"/>
    </location>
</feature>
<evidence type="ECO:0000256" key="1">
    <source>
        <dbReference type="SAM" id="Phobius"/>
    </source>
</evidence>
<dbReference type="STRING" id="550983.A4R26_08820"/>
<comment type="caution">
    <text evidence="2">The sequence shown here is derived from an EMBL/GenBank/DDBJ whole genome shotgun (WGS) entry which is preliminary data.</text>
</comment>